<reference evidence="1 2" key="1">
    <citation type="submission" date="2015-11" db="EMBL/GenBank/DDBJ databases">
        <title>Expanding the genomic diversity of Burkholderia species for the development of highly accurate diagnostics.</title>
        <authorList>
            <person name="Sahl J."/>
            <person name="Keim P."/>
            <person name="Wagner D."/>
        </authorList>
    </citation>
    <scope>NUCLEOTIDE SEQUENCE [LARGE SCALE GENOMIC DNA]</scope>
    <source>
        <strain evidence="1 2">MSMB1808WGS</strain>
    </source>
</reference>
<sequence>MTVALYGSLSDPQIRAQIDKAQLQPEKWAIYLVQGNSNQRSLAQNRLYRTVLRKLAQQQGRSVQYWNDFLVERFLGFDEVVTEDGYLRKVLPSTSELTVAEFTEFLNACLTFASENQVH</sequence>
<proteinExistence type="predicted"/>
<evidence type="ECO:0008006" key="3">
    <source>
        <dbReference type="Google" id="ProtNLM"/>
    </source>
</evidence>
<keyword evidence="2" id="KW-1185">Reference proteome</keyword>
<comment type="caution">
    <text evidence="1">The sequence shown here is derived from an EMBL/GenBank/DDBJ whole genome shotgun (WGS) entry which is preliminary data.</text>
</comment>
<dbReference type="Gene3D" id="1.10.3790.10">
    <property type="entry name" value="NinB"/>
    <property type="match status" value="1"/>
</dbReference>
<dbReference type="EMBL" id="LPBJ01000047">
    <property type="protein sequence ID" value="KVP98364.1"/>
    <property type="molecule type" value="Genomic_DNA"/>
</dbReference>
<dbReference type="Proteomes" id="UP000056453">
    <property type="component" value="Unassembled WGS sequence"/>
</dbReference>
<evidence type="ECO:0000313" key="1">
    <source>
        <dbReference type="EMBL" id="KVP98364.1"/>
    </source>
</evidence>
<dbReference type="AlphaFoldDB" id="A0AAW3MU94"/>
<dbReference type="RefSeq" id="WP_059925618.1">
    <property type="nucleotide sequence ID" value="NZ_LPBG01000047.1"/>
</dbReference>
<name>A0AAW3MU94_9BURK</name>
<dbReference type="InterPro" id="IPR036619">
    <property type="entry name" value="NinB_sf"/>
</dbReference>
<accession>A0AAW3MU94</accession>
<protein>
    <recommendedName>
        <fullName evidence="3">Recombinase NinB</fullName>
    </recommendedName>
</protein>
<dbReference type="SUPFAM" id="SSF103370">
    <property type="entry name" value="NinB"/>
    <property type="match status" value="1"/>
</dbReference>
<organism evidence="1 2">
    <name type="scientific">Burkholderia ubonensis</name>
    <dbReference type="NCBI Taxonomy" id="101571"/>
    <lineage>
        <taxon>Bacteria</taxon>
        <taxon>Pseudomonadati</taxon>
        <taxon>Pseudomonadota</taxon>
        <taxon>Betaproteobacteria</taxon>
        <taxon>Burkholderiales</taxon>
        <taxon>Burkholderiaceae</taxon>
        <taxon>Burkholderia</taxon>
        <taxon>Burkholderia cepacia complex</taxon>
    </lineage>
</organism>
<evidence type="ECO:0000313" key="2">
    <source>
        <dbReference type="Proteomes" id="UP000056453"/>
    </source>
</evidence>
<gene>
    <name evidence="1" type="ORF">WJ96_07540</name>
</gene>